<dbReference type="InterPro" id="IPR050256">
    <property type="entry name" value="Glycosyltransferase_2"/>
</dbReference>
<accession>A0A972FNN6</accession>
<dbReference type="Gene3D" id="3.90.550.10">
    <property type="entry name" value="Spore Coat Polysaccharide Biosynthesis Protein SpsA, Chain A"/>
    <property type="match status" value="1"/>
</dbReference>
<evidence type="ECO:0000256" key="5">
    <source>
        <dbReference type="ARBA" id="ARBA00022692"/>
    </source>
</evidence>
<feature type="transmembrane region" description="Helical" evidence="9">
    <location>
        <begin position="265"/>
        <end position="290"/>
    </location>
</feature>
<gene>
    <name evidence="11" type="ORF">G6047_11125</name>
</gene>
<dbReference type="SUPFAM" id="SSF53448">
    <property type="entry name" value="Nucleotide-diphospho-sugar transferases"/>
    <property type="match status" value="1"/>
</dbReference>
<keyword evidence="12" id="KW-1185">Reference proteome</keyword>
<feature type="transmembrane region" description="Helical" evidence="9">
    <location>
        <begin position="230"/>
        <end position="253"/>
    </location>
</feature>
<dbReference type="InterPro" id="IPR029044">
    <property type="entry name" value="Nucleotide-diphossugar_trans"/>
</dbReference>
<feature type="domain" description="Glycosyltransferase 2-like" evidence="10">
    <location>
        <begin position="8"/>
        <end position="170"/>
    </location>
</feature>
<organism evidence="11 12">
    <name type="scientific">Flavobacterium silvaticum</name>
    <dbReference type="NCBI Taxonomy" id="1852020"/>
    <lineage>
        <taxon>Bacteria</taxon>
        <taxon>Pseudomonadati</taxon>
        <taxon>Bacteroidota</taxon>
        <taxon>Flavobacteriia</taxon>
        <taxon>Flavobacteriales</taxon>
        <taxon>Flavobacteriaceae</taxon>
        <taxon>Flavobacterium</taxon>
    </lineage>
</organism>
<dbReference type="PANTHER" id="PTHR48090">
    <property type="entry name" value="UNDECAPRENYL-PHOSPHATE 4-DEOXY-4-FORMAMIDO-L-ARABINOSE TRANSFERASE-RELATED"/>
    <property type="match status" value="1"/>
</dbReference>
<dbReference type="FunFam" id="3.90.550.10:FF:000079">
    <property type="entry name" value="Probable glycosyl transferase"/>
    <property type="match status" value="1"/>
</dbReference>
<keyword evidence="6 9" id="KW-1133">Transmembrane helix</keyword>
<evidence type="ECO:0000256" key="8">
    <source>
        <dbReference type="ARBA" id="ARBA00038152"/>
    </source>
</evidence>
<dbReference type="GO" id="GO:0016757">
    <property type="term" value="F:glycosyltransferase activity"/>
    <property type="evidence" value="ECO:0007669"/>
    <property type="project" value="UniProtKB-KW"/>
</dbReference>
<evidence type="ECO:0000256" key="1">
    <source>
        <dbReference type="ARBA" id="ARBA00004651"/>
    </source>
</evidence>
<keyword evidence="3" id="KW-0328">Glycosyltransferase</keyword>
<proteinExistence type="inferred from homology"/>
<dbReference type="CDD" id="cd04187">
    <property type="entry name" value="DPM1_like_bac"/>
    <property type="match status" value="1"/>
</dbReference>
<evidence type="ECO:0000256" key="3">
    <source>
        <dbReference type="ARBA" id="ARBA00022676"/>
    </source>
</evidence>
<comment type="subcellular location">
    <subcellularLocation>
        <location evidence="1">Cell membrane</location>
        <topology evidence="1">Multi-pass membrane protein</topology>
    </subcellularLocation>
</comment>
<evidence type="ECO:0000313" key="11">
    <source>
        <dbReference type="EMBL" id="NMH28585.1"/>
    </source>
</evidence>
<dbReference type="GO" id="GO:0005886">
    <property type="term" value="C:plasma membrane"/>
    <property type="evidence" value="ECO:0007669"/>
    <property type="project" value="UniProtKB-SubCell"/>
</dbReference>
<reference evidence="11" key="1">
    <citation type="submission" date="2020-02" db="EMBL/GenBank/DDBJ databases">
        <title>Flavobacterium sp. genome.</title>
        <authorList>
            <person name="Jung H.S."/>
            <person name="Baek J.H."/>
            <person name="Jeon C.O."/>
        </authorList>
    </citation>
    <scope>NUCLEOTIDE SEQUENCE</scope>
    <source>
        <strain evidence="11">SE-s28</strain>
    </source>
</reference>
<keyword evidence="7 9" id="KW-0472">Membrane</keyword>
<evidence type="ECO:0000256" key="9">
    <source>
        <dbReference type="SAM" id="Phobius"/>
    </source>
</evidence>
<dbReference type="InterPro" id="IPR001173">
    <property type="entry name" value="Glyco_trans_2-like"/>
</dbReference>
<evidence type="ECO:0000256" key="7">
    <source>
        <dbReference type="ARBA" id="ARBA00023136"/>
    </source>
</evidence>
<comment type="similarity">
    <text evidence="8">Belongs to the glycosyltransferase 2 family. GtrB subfamily.</text>
</comment>
<dbReference type="PANTHER" id="PTHR48090:SF8">
    <property type="entry name" value="GLYCOSYLTRANSFERASE CSBB-RELATED"/>
    <property type="match status" value="1"/>
</dbReference>
<dbReference type="RefSeq" id="WP_169527692.1">
    <property type="nucleotide sequence ID" value="NZ_JAAMPU010000106.1"/>
</dbReference>
<sequence>MAKVKLLTVMIPVFNEEECINDLFDALNNVSKSLSCDCEFLFINDGSTDNTLNLICQLQQKDNRISIVDLSRNFGKEIAMTAGLDYMKGDTLVIIDADLQDNPELLLTMVAEIENGYDDVYAQRTSRKGESVLKKTTSFLFYRLLAIMSSVPIQKDTGDFRMLSHKAIKALQQLKENERNMKGLFSFIGFKKKAIHYVRDERKAGKTKWNYLKLINLAIRGITAFSIKPLRIISVIGFLISLISFIFFIKVLIKALFYGDPVAGYPSMMSAILLLGGLQLLSIGVLGEYLGIVFSETKKRPIYFINDYYNTSYNQEPQHDKTEDV</sequence>
<dbReference type="Pfam" id="PF00535">
    <property type="entry name" value="Glycos_transf_2"/>
    <property type="match status" value="1"/>
</dbReference>
<protein>
    <submittedName>
        <fullName evidence="11">Glycosyltransferase family 2 protein</fullName>
    </submittedName>
</protein>
<evidence type="ECO:0000256" key="2">
    <source>
        <dbReference type="ARBA" id="ARBA00022475"/>
    </source>
</evidence>
<comment type="caution">
    <text evidence="11">The sequence shown here is derived from an EMBL/GenBank/DDBJ whole genome shotgun (WGS) entry which is preliminary data.</text>
</comment>
<dbReference type="EMBL" id="JAAMPU010000106">
    <property type="protein sequence ID" value="NMH28585.1"/>
    <property type="molecule type" value="Genomic_DNA"/>
</dbReference>
<keyword evidence="2" id="KW-1003">Cell membrane</keyword>
<name>A0A972FNN6_9FLAO</name>
<dbReference type="AlphaFoldDB" id="A0A972FNN6"/>
<keyword evidence="5 9" id="KW-0812">Transmembrane</keyword>
<dbReference type="Proteomes" id="UP000712080">
    <property type="component" value="Unassembled WGS sequence"/>
</dbReference>
<evidence type="ECO:0000256" key="6">
    <source>
        <dbReference type="ARBA" id="ARBA00022989"/>
    </source>
</evidence>
<evidence type="ECO:0000256" key="4">
    <source>
        <dbReference type="ARBA" id="ARBA00022679"/>
    </source>
</evidence>
<evidence type="ECO:0000313" key="12">
    <source>
        <dbReference type="Proteomes" id="UP000712080"/>
    </source>
</evidence>
<keyword evidence="4" id="KW-0808">Transferase</keyword>
<evidence type="ECO:0000259" key="10">
    <source>
        <dbReference type="Pfam" id="PF00535"/>
    </source>
</evidence>